<evidence type="ECO:0000313" key="3">
    <source>
        <dbReference type="Proteomes" id="UP000044841"/>
    </source>
</evidence>
<keyword evidence="2" id="KW-0418">Kinase</keyword>
<dbReference type="InterPro" id="IPR001245">
    <property type="entry name" value="Ser-Thr/Tyr_kinase_cat_dom"/>
</dbReference>
<gene>
    <name evidence="2" type="ORF">RSOLAG22IIIB_10931</name>
</gene>
<dbReference type="PROSITE" id="PS50011">
    <property type="entry name" value="PROTEIN_KINASE_DOM"/>
    <property type="match status" value="1"/>
</dbReference>
<name>A0A0K6G6F3_9AGAM</name>
<dbReference type="InterPro" id="IPR011009">
    <property type="entry name" value="Kinase-like_dom_sf"/>
</dbReference>
<dbReference type="InterPro" id="IPR051681">
    <property type="entry name" value="Ser/Thr_Kinases-Pseudokinases"/>
</dbReference>
<dbReference type="GO" id="GO:0005524">
    <property type="term" value="F:ATP binding"/>
    <property type="evidence" value="ECO:0007669"/>
    <property type="project" value="InterPro"/>
</dbReference>
<dbReference type="GO" id="GO:0004674">
    <property type="term" value="F:protein serine/threonine kinase activity"/>
    <property type="evidence" value="ECO:0007669"/>
    <property type="project" value="TreeGrafter"/>
</dbReference>
<feature type="domain" description="Protein kinase" evidence="1">
    <location>
        <begin position="9"/>
        <end position="274"/>
    </location>
</feature>
<dbReference type="GO" id="GO:0051301">
    <property type="term" value="P:cell division"/>
    <property type="evidence" value="ECO:0007669"/>
    <property type="project" value="UniProtKB-KW"/>
</dbReference>
<organism evidence="2 3">
    <name type="scientific">Rhizoctonia solani</name>
    <dbReference type="NCBI Taxonomy" id="456999"/>
    <lineage>
        <taxon>Eukaryota</taxon>
        <taxon>Fungi</taxon>
        <taxon>Dikarya</taxon>
        <taxon>Basidiomycota</taxon>
        <taxon>Agaricomycotina</taxon>
        <taxon>Agaricomycetes</taxon>
        <taxon>Cantharellales</taxon>
        <taxon>Ceratobasidiaceae</taxon>
        <taxon>Rhizoctonia</taxon>
    </lineage>
</organism>
<dbReference type="PANTHER" id="PTHR44329">
    <property type="entry name" value="SERINE/THREONINE-PROTEIN KINASE TNNI3K-RELATED"/>
    <property type="match status" value="1"/>
</dbReference>
<dbReference type="Gene3D" id="1.10.510.10">
    <property type="entry name" value="Transferase(Phosphotransferase) domain 1"/>
    <property type="match status" value="1"/>
</dbReference>
<reference evidence="2 3" key="1">
    <citation type="submission" date="2015-07" db="EMBL/GenBank/DDBJ databases">
        <authorList>
            <person name="Noorani M."/>
        </authorList>
    </citation>
    <scope>NUCLEOTIDE SEQUENCE [LARGE SCALE GENOMIC DNA]</scope>
    <source>
        <strain evidence="2">BBA 69670</strain>
    </source>
</reference>
<accession>A0A0K6G6F3</accession>
<protein>
    <submittedName>
        <fullName evidence="2">Putative cell division protein kinase ECU08_0230 [Encephalitozoon cuniculi GB-M1]</fullName>
    </submittedName>
</protein>
<evidence type="ECO:0000259" key="1">
    <source>
        <dbReference type="PROSITE" id="PS50011"/>
    </source>
</evidence>
<dbReference type="PANTHER" id="PTHR44329:SF214">
    <property type="entry name" value="PROTEIN KINASE DOMAIN-CONTAINING PROTEIN"/>
    <property type="match status" value="1"/>
</dbReference>
<keyword evidence="2" id="KW-0131">Cell cycle</keyword>
<keyword evidence="2" id="KW-0808">Transferase</keyword>
<dbReference type="AlphaFoldDB" id="A0A0K6G6F3"/>
<dbReference type="Proteomes" id="UP000044841">
    <property type="component" value="Unassembled WGS sequence"/>
</dbReference>
<sequence>MDVTHLLETLSQHPVDGGGSCDIYQGKLHDGLIVALKIERPNPRSQPDDSESSVAQQRVWKMLKIWTECTHQNIVRLIGGAVLQTGIAAVYGWLEYGGIIEYLKRHPTADRFELSTQICRGVSFLHANGIIHNGLKGTNILVSSDGVPQIHLSPFSCTNLAEDGANNNTSSLNIRWAAPELLLAQSRGTFASDVYALGMTILETITMAVPYANQRDKQVLIKIMNREVPSRPSDAIPDTYIGNALWDALRTCWSFDPAGRLSARQIFDVMHAVCVSDGTKSNSLKFERSRHRSVPGAPAHRLVITEDTGIQELVKYFVKRDLVDYTKILMSTNILTTPPFADTALANVYKIVAPDQICIAAKCVKHVTPHKKLKVKTV</sequence>
<proteinExistence type="predicted"/>
<dbReference type="EMBL" id="CYGV01001403">
    <property type="protein sequence ID" value="CUA74056.1"/>
    <property type="molecule type" value="Genomic_DNA"/>
</dbReference>
<dbReference type="Pfam" id="PF07714">
    <property type="entry name" value="PK_Tyr_Ser-Thr"/>
    <property type="match status" value="1"/>
</dbReference>
<keyword evidence="2" id="KW-0132">Cell division</keyword>
<evidence type="ECO:0000313" key="2">
    <source>
        <dbReference type="EMBL" id="CUA74056.1"/>
    </source>
</evidence>
<dbReference type="SUPFAM" id="SSF56112">
    <property type="entry name" value="Protein kinase-like (PK-like)"/>
    <property type="match status" value="1"/>
</dbReference>
<keyword evidence="3" id="KW-1185">Reference proteome</keyword>
<dbReference type="InterPro" id="IPR000719">
    <property type="entry name" value="Prot_kinase_dom"/>
</dbReference>